<evidence type="ECO:0000313" key="2">
    <source>
        <dbReference type="Proteomes" id="UP001163223"/>
    </source>
</evidence>
<dbReference type="EMBL" id="CP113520">
    <property type="protein sequence ID" value="WAJ30200.1"/>
    <property type="molecule type" value="Genomic_DNA"/>
</dbReference>
<sequence length="716" mass="77260">MQSTLLGYQLIARDFAASIARAEAEPVTKRETAYYEANIGKVKTLDDFLDNYRLYSYAMKAYGLEEQISSKAFMRKVLESDLSASNSFANKLTDARYRTFAAAFNFPKAADTSTLKAVTTTQLGAIVEAYSEADVRRSTVAAQKAAGFEAAIGGIADVDSFMNNAAVYEVALRSVGLDASQMDRAAIRDVLTGKTAPRTAELLGLKDRFQFASDGQPAPGGILGSQSASDVVSRYYSNLGLSATPVAAAHETKYFEAKIATIRSVDELVGDQRLLNYVLTSVGLDPTYETPTYIASVLMDDPANPNGVLAKMTADDARKAAMTKLNAAFNFAANGTVPVGETAQSAVQTSDTSAGYFTFYDDKAEKADTNDTRLFKIALGNPTRADALIRSDAVFTYLMKAFELDPATESRTKILRVLKSDPSDPKSYANSLKDERYQRLAAAFNFDENGKLAPERLVQSQAKQTATAQAYSKTLDTDASQLAKDAAKKATSAYAEALTTVIDSDDFVNNKTITDYALKAYGLSEEKLKPAELKGLLTSDLSNPDSAARKKGDQRFIDFVSAYNFATDGSIERSSGAVQSAADRLAVREAFVRQSIEERSGQTDGEGVRLALYFQRKASSFTTPFQLLADKAAVEFTRTLLGLPAQFSQLDIEKQASILEDRLDFADFKDAKKVDRMISRFSGLYDISQSPAAGAGASAAMTILSGGGGSNLLGYL</sequence>
<protein>
    <submittedName>
        <fullName evidence="1">DUF1217 domain-containing protein</fullName>
    </submittedName>
</protein>
<name>A0ACD4NU22_9HYPH</name>
<gene>
    <name evidence="1" type="ORF">OXU80_08340</name>
</gene>
<accession>A0ACD4NU22</accession>
<organism evidence="1 2">
    <name type="scientific">Antarcticirhabdus aurantiaca</name>
    <dbReference type="NCBI Taxonomy" id="2606717"/>
    <lineage>
        <taxon>Bacteria</taxon>
        <taxon>Pseudomonadati</taxon>
        <taxon>Pseudomonadota</taxon>
        <taxon>Alphaproteobacteria</taxon>
        <taxon>Hyphomicrobiales</taxon>
        <taxon>Aurantimonadaceae</taxon>
        <taxon>Antarcticirhabdus</taxon>
    </lineage>
</organism>
<evidence type="ECO:0000313" key="1">
    <source>
        <dbReference type="EMBL" id="WAJ30200.1"/>
    </source>
</evidence>
<keyword evidence="2" id="KW-1185">Reference proteome</keyword>
<reference evidence="1" key="1">
    <citation type="submission" date="2022-11" db="EMBL/GenBank/DDBJ databases">
        <title>beta-Carotene-producing bacterium, Jeongeuplla avenae sp. nov., alleviates the salt stress of Arabidopsis seedlings.</title>
        <authorList>
            <person name="Jiang L."/>
            <person name="Lee J."/>
        </authorList>
    </citation>
    <scope>NUCLEOTIDE SEQUENCE</scope>
    <source>
        <strain evidence="1">DY_R2A_6</strain>
    </source>
</reference>
<proteinExistence type="predicted"/>
<dbReference type="Proteomes" id="UP001163223">
    <property type="component" value="Chromosome"/>
</dbReference>